<reference evidence="1 2" key="1">
    <citation type="journal article" date="2023" name="Plants (Basel)">
        <title>Bridging the Gap: Combining Genomics and Transcriptomics Approaches to Understand Stylosanthes scabra, an Orphan Legume from the Brazilian Caatinga.</title>
        <authorList>
            <person name="Ferreira-Neto J.R.C."/>
            <person name="da Silva M.D."/>
            <person name="Binneck E."/>
            <person name="de Melo N.F."/>
            <person name="da Silva R.H."/>
            <person name="de Melo A.L.T.M."/>
            <person name="Pandolfi V."/>
            <person name="Bustamante F.O."/>
            <person name="Brasileiro-Vidal A.C."/>
            <person name="Benko-Iseppon A.M."/>
        </authorList>
    </citation>
    <scope>NUCLEOTIDE SEQUENCE [LARGE SCALE GENOMIC DNA]</scope>
    <source>
        <tissue evidence="1">Leaves</tissue>
    </source>
</reference>
<sequence length="116" mass="12920">MSGRVGVSGRVWRRVAHSDVTGYTSRRNKGENVGRFAYGDMEDGNRGITKTWSDIVQGKGKAIGDSRRCVYDSKGGSVRAIESLQGAIIKGRRIVVNETKFKREQNDEHGLRKHGR</sequence>
<proteinExistence type="predicted"/>
<protein>
    <recommendedName>
        <fullName evidence="3">RRM domain-containing protein</fullName>
    </recommendedName>
</protein>
<name>A0ABU6X9I6_9FABA</name>
<accession>A0ABU6X9I6</accession>
<comment type="caution">
    <text evidence="1">The sequence shown here is derived from an EMBL/GenBank/DDBJ whole genome shotgun (WGS) entry which is preliminary data.</text>
</comment>
<dbReference type="Proteomes" id="UP001341840">
    <property type="component" value="Unassembled WGS sequence"/>
</dbReference>
<dbReference type="EMBL" id="JASCZI010211500">
    <property type="protein sequence ID" value="MED6193253.1"/>
    <property type="molecule type" value="Genomic_DNA"/>
</dbReference>
<evidence type="ECO:0008006" key="3">
    <source>
        <dbReference type="Google" id="ProtNLM"/>
    </source>
</evidence>
<gene>
    <name evidence="1" type="ORF">PIB30_017644</name>
</gene>
<keyword evidence="2" id="KW-1185">Reference proteome</keyword>
<evidence type="ECO:0000313" key="1">
    <source>
        <dbReference type="EMBL" id="MED6193253.1"/>
    </source>
</evidence>
<organism evidence="1 2">
    <name type="scientific">Stylosanthes scabra</name>
    <dbReference type="NCBI Taxonomy" id="79078"/>
    <lineage>
        <taxon>Eukaryota</taxon>
        <taxon>Viridiplantae</taxon>
        <taxon>Streptophyta</taxon>
        <taxon>Embryophyta</taxon>
        <taxon>Tracheophyta</taxon>
        <taxon>Spermatophyta</taxon>
        <taxon>Magnoliopsida</taxon>
        <taxon>eudicotyledons</taxon>
        <taxon>Gunneridae</taxon>
        <taxon>Pentapetalae</taxon>
        <taxon>rosids</taxon>
        <taxon>fabids</taxon>
        <taxon>Fabales</taxon>
        <taxon>Fabaceae</taxon>
        <taxon>Papilionoideae</taxon>
        <taxon>50 kb inversion clade</taxon>
        <taxon>dalbergioids sensu lato</taxon>
        <taxon>Dalbergieae</taxon>
        <taxon>Pterocarpus clade</taxon>
        <taxon>Stylosanthes</taxon>
    </lineage>
</organism>
<evidence type="ECO:0000313" key="2">
    <source>
        <dbReference type="Proteomes" id="UP001341840"/>
    </source>
</evidence>